<accession>A0A9D9E226</accession>
<evidence type="ECO:0000313" key="3">
    <source>
        <dbReference type="EMBL" id="MBO8437292.1"/>
    </source>
</evidence>
<dbReference type="GO" id="GO:0032422">
    <property type="term" value="F:purine-rich negative regulatory element binding"/>
    <property type="evidence" value="ECO:0007669"/>
    <property type="project" value="InterPro"/>
</dbReference>
<evidence type="ECO:0000256" key="2">
    <source>
        <dbReference type="ARBA" id="ARBA00023125"/>
    </source>
</evidence>
<dbReference type="Gene3D" id="3.10.450.700">
    <property type="match status" value="1"/>
</dbReference>
<evidence type="ECO:0000313" key="4">
    <source>
        <dbReference type="Proteomes" id="UP000823636"/>
    </source>
</evidence>
<sequence>MTASDTKASTGDIQDKEIVFSKVLKAGSRIYYIDVKRSRKEDLYITITESKRISAKEEEVPRYEKHKLFLYKEDFDKFKEGLNEALDFIEQAE</sequence>
<dbReference type="EMBL" id="JADIMW010000003">
    <property type="protein sequence ID" value="MBO8437292.1"/>
    <property type="molecule type" value="Genomic_DNA"/>
</dbReference>
<organism evidence="3 4">
    <name type="scientific">Candidatus Caccoplasma merdipullorum</name>
    <dbReference type="NCBI Taxonomy" id="2840718"/>
    <lineage>
        <taxon>Bacteria</taxon>
        <taxon>Pseudomonadati</taxon>
        <taxon>Bacteroidota</taxon>
        <taxon>Bacteroidia</taxon>
        <taxon>Bacteroidales</taxon>
        <taxon>Bacteroidaceae</taxon>
        <taxon>Bacteroidaceae incertae sedis</taxon>
        <taxon>Candidatus Caccoplasma</taxon>
    </lineage>
</organism>
<keyword evidence="2" id="KW-0238">DNA-binding</keyword>
<comment type="similarity">
    <text evidence="1">Belongs to the PUR DNA-binding protein family.</text>
</comment>
<dbReference type="GO" id="GO:0000977">
    <property type="term" value="F:RNA polymerase II transcription regulatory region sequence-specific DNA binding"/>
    <property type="evidence" value="ECO:0007669"/>
    <property type="project" value="InterPro"/>
</dbReference>
<dbReference type="Pfam" id="PF11680">
    <property type="entry name" value="DUF3276"/>
    <property type="match status" value="1"/>
</dbReference>
<reference evidence="3" key="2">
    <citation type="journal article" date="2021" name="PeerJ">
        <title>Extensive microbial diversity within the chicken gut microbiome revealed by metagenomics and culture.</title>
        <authorList>
            <person name="Gilroy R."/>
            <person name="Ravi A."/>
            <person name="Getino M."/>
            <person name="Pursley I."/>
            <person name="Horton D.L."/>
            <person name="Alikhan N.F."/>
            <person name="Baker D."/>
            <person name="Gharbi K."/>
            <person name="Hall N."/>
            <person name="Watson M."/>
            <person name="Adriaenssens E.M."/>
            <person name="Foster-Nyarko E."/>
            <person name="Jarju S."/>
            <person name="Secka A."/>
            <person name="Antonio M."/>
            <person name="Oren A."/>
            <person name="Chaudhuri R.R."/>
            <person name="La Ragione R."/>
            <person name="Hildebrand F."/>
            <person name="Pallen M.J."/>
        </authorList>
    </citation>
    <scope>NUCLEOTIDE SEQUENCE</scope>
    <source>
        <strain evidence="3">G3-4614</strain>
    </source>
</reference>
<dbReference type="InterPro" id="IPR006628">
    <property type="entry name" value="PUR-bd_fam"/>
</dbReference>
<comment type="caution">
    <text evidence="3">The sequence shown here is derived from an EMBL/GenBank/DDBJ whole genome shotgun (WGS) entry which is preliminary data.</text>
</comment>
<dbReference type="Proteomes" id="UP000823636">
    <property type="component" value="Unassembled WGS sequence"/>
</dbReference>
<dbReference type="AlphaFoldDB" id="A0A9D9E226"/>
<evidence type="ECO:0000256" key="1">
    <source>
        <dbReference type="ARBA" id="ARBA00009251"/>
    </source>
</evidence>
<name>A0A9D9E226_9BACT</name>
<protein>
    <submittedName>
        <fullName evidence="3">DUF3276 family protein</fullName>
    </submittedName>
</protein>
<proteinExistence type="inferred from homology"/>
<gene>
    <name evidence="3" type="ORF">IAC54_00120</name>
</gene>
<reference evidence="3" key="1">
    <citation type="submission" date="2020-10" db="EMBL/GenBank/DDBJ databases">
        <authorList>
            <person name="Gilroy R."/>
        </authorList>
    </citation>
    <scope>NUCLEOTIDE SEQUENCE</scope>
    <source>
        <strain evidence="3">G3-4614</strain>
    </source>
</reference>